<reference evidence="4 5" key="1">
    <citation type="submission" date="2017-11" db="EMBL/GenBank/DDBJ databases">
        <title>De novo assembly and phasing of dikaryotic genomes from two isolates of Puccinia coronata f. sp. avenae, the causal agent of oat crown rust.</title>
        <authorList>
            <person name="Miller M.E."/>
            <person name="Zhang Y."/>
            <person name="Omidvar V."/>
            <person name="Sperschneider J."/>
            <person name="Schwessinger B."/>
            <person name="Raley C."/>
            <person name="Palmer J.M."/>
            <person name="Garnica D."/>
            <person name="Upadhyaya N."/>
            <person name="Rathjen J."/>
            <person name="Taylor J.M."/>
            <person name="Park R.F."/>
            <person name="Dodds P.N."/>
            <person name="Hirsch C.D."/>
            <person name="Kianian S.F."/>
            <person name="Figueroa M."/>
        </authorList>
    </citation>
    <scope>NUCLEOTIDE SEQUENCE [LARGE SCALE GENOMIC DNA]</scope>
    <source>
        <strain evidence="1">12NC29</strain>
        <strain evidence="2">12SD80</strain>
    </source>
</reference>
<proteinExistence type="predicted"/>
<dbReference type="EMBL" id="PGCJ01000892">
    <property type="protein sequence ID" value="PLW15571.1"/>
    <property type="molecule type" value="Genomic_DNA"/>
</dbReference>
<name>A0A2N5SQS4_9BASI</name>
<accession>A0A2N5SQS4</accession>
<dbReference type="AlphaFoldDB" id="A0A2N5SQS4"/>
<keyword evidence="4" id="KW-1185">Reference proteome</keyword>
<dbReference type="EMBL" id="PGCJ01000099">
    <property type="protein sequence ID" value="PLW48958.1"/>
    <property type="molecule type" value="Genomic_DNA"/>
</dbReference>
<evidence type="ECO:0000313" key="1">
    <source>
        <dbReference type="EMBL" id="PLW15571.1"/>
    </source>
</evidence>
<evidence type="ECO:0000313" key="3">
    <source>
        <dbReference type="EMBL" id="PLW48958.1"/>
    </source>
</evidence>
<organism evidence="1 4">
    <name type="scientific">Puccinia coronata f. sp. avenae</name>
    <dbReference type="NCBI Taxonomy" id="200324"/>
    <lineage>
        <taxon>Eukaryota</taxon>
        <taxon>Fungi</taxon>
        <taxon>Dikarya</taxon>
        <taxon>Basidiomycota</taxon>
        <taxon>Pucciniomycotina</taxon>
        <taxon>Pucciniomycetes</taxon>
        <taxon>Pucciniales</taxon>
        <taxon>Pucciniaceae</taxon>
        <taxon>Puccinia</taxon>
    </lineage>
</organism>
<evidence type="ECO:0000313" key="2">
    <source>
        <dbReference type="EMBL" id="PLW41286.1"/>
    </source>
</evidence>
<comment type="caution">
    <text evidence="1">The sequence shown here is derived from an EMBL/GenBank/DDBJ whole genome shotgun (WGS) entry which is preliminary data.</text>
</comment>
<sequence>MSSALLAPSSPAPDFLSPRVVPVLVRIFWSFIIIHSSSTHHPLIHSSSSESSGRLARLRALRGPIFFVLVQLA</sequence>
<dbReference type="Proteomes" id="UP000235392">
    <property type="component" value="Unassembled WGS sequence"/>
</dbReference>
<dbReference type="EMBL" id="PGCI01000091">
    <property type="protein sequence ID" value="PLW41286.1"/>
    <property type="molecule type" value="Genomic_DNA"/>
</dbReference>
<gene>
    <name evidence="3" type="ORF">PCANC_10679</name>
    <name evidence="1" type="ORF">PCANC_15831</name>
    <name evidence="2" type="ORF">PCASD_10857</name>
</gene>
<evidence type="ECO:0000313" key="5">
    <source>
        <dbReference type="Proteomes" id="UP000235392"/>
    </source>
</evidence>
<dbReference type="Proteomes" id="UP000235388">
    <property type="component" value="Unassembled WGS sequence"/>
</dbReference>
<evidence type="ECO:0000313" key="4">
    <source>
        <dbReference type="Proteomes" id="UP000235388"/>
    </source>
</evidence>
<protein>
    <submittedName>
        <fullName evidence="1">Uncharacterized protein</fullName>
    </submittedName>
</protein>